<sequence>MAMDRKVVEAKVDEVLSANNKKSAATRQAKTPGPTPSDMPNIDPNNPFAAFGAMGGMGGMPDMSAMAGMQGGKLPLKMRIMAKLAQLATNPKFARFLQKKWWPLWVVVGILFSGVIVVAALLFLIYKLVMSIVSAYTDIFKK</sequence>
<keyword evidence="4" id="KW-1185">Reference proteome</keyword>
<protein>
    <submittedName>
        <fullName evidence="3">Uncharacterized protein</fullName>
    </submittedName>
</protein>
<keyword evidence="2" id="KW-0812">Transmembrane</keyword>
<evidence type="ECO:0000313" key="4">
    <source>
        <dbReference type="Proteomes" id="UP001597389"/>
    </source>
</evidence>
<evidence type="ECO:0000256" key="2">
    <source>
        <dbReference type="SAM" id="Phobius"/>
    </source>
</evidence>
<accession>A0ABW4ZEM0</accession>
<comment type="caution">
    <text evidence="3">The sequence shown here is derived from an EMBL/GenBank/DDBJ whole genome shotgun (WGS) entry which is preliminary data.</text>
</comment>
<gene>
    <name evidence="3" type="ORF">ACFSW8_16255</name>
</gene>
<feature type="region of interest" description="Disordered" evidence="1">
    <location>
        <begin position="19"/>
        <end position="42"/>
    </location>
</feature>
<dbReference type="Proteomes" id="UP001597389">
    <property type="component" value="Unassembled WGS sequence"/>
</dbReference>
<evidence type="ECO:0000256" key="1">
    <source>
        <dbReference type="SAM" id="MobiDB-lite"/>
    </source>
</evidence>
<name>A0ABW4ZEM0_9BACT</name>
<reference evidence="4" key="1">
    <citation type="journal article" date="2019" name="Int. J. Syst. Evol. Microbiol.">
        <title>The Global Catalogue of Microorganisms (GCM) 10K type strain sequencing project: providing services to taxonomists for standard genome sequencing and annotation.</title>
        <authorList>
            <consortium name="The Broad Institute Genomics Platform"/>
            <consortium name="The Broad Institute Genome Sequencing Center for Infectious Disease"/>
            <person name="Wu L."/>
            <person name="Ma J."/>
        </authorList>
    </citation>
    <scope>NUCLEOTIDE SEQUENCE [LARGE SCALE GENOMIC DNA]</scope>
    <source>
        <strain evidence="4">CCUG 57942</strain>
    </source>
</reference>
<feature type="compositionally biased region" description="Polar residues" evidence="1">
    <location>
        <begin position="19"/>
        <end position="29"/>
    </location>
</feature>
<dbReference type="EMBL" id="JBHUJB010000080">
    <property type="protein sequence ID" value="MFD2160458.1"/>
    <property type="molecule type" value="Genomic_DNA"/>
</dbReference>
<evidence type="ECO:0000313" key="3">
    <source>
        <dbReference type="EMBL" id="MFD2160458.1"/>
    </source>
</evidence>
<organism evidence="3 4">
    <name type="scientific">Rubritalea tangerina</name>
    <dbReference type="NCBI Taxonomy" id="430798"/>
    <lineage>
        <taxon>Bacteria</taxon>
        <taxon>Pseudomonadati</taxon>
        <taxon>Verrucomicrobiota</taxon>
        <taxon>Verrucomicrobiia</taxon>
        <taxon>Verrucomicrobiales</taxon>
        <taxon>Rubritaleaceae</taxon>
        <taxon>Rubritalea</taxon>
    </lineage>
</organism>
<proteinExistence type="predicted"/>
<dbReference type="RefSeq" id="WP_377088742.1">
    <property type="nucleotide sequence ID" value="NZ_JBHSJL010000014.1"/>
</dbReference>
<keyword evidence="2" id="KW-1133">Transmembrane helix</keyword>
<feature type="transmembrane region" description="Helical" evidence="2">
    <location>
        <begin position="102"/>
        <end position="126"/>
    </location>
</feature>
<keyword evidence="2" id="KW-0472">Membrane</keyword>